<proteinExistence type="predicted"/>
<gene>
    <name evidence="1" type="ORF">Pth03_74010</name>
</gene>
<protein>
    <submittedName>
        <fullName evidence="1">Uncharacterized protein</fullName>
    </submittedName>
</protein>
<sequence length="55" mass="5816">MTVVIHTIVAIAHRISPTKMEVPSEREASVHVPASPMRPKVIPKAFSGIPGTADG</sequence>
<accession>A0A8J4DFJ9</accession>
<keyword evidence="2" id="KW-1185">Reference proteome</keyword>
<dbReference type="EMBL" id="BOOR01000076">
    <property type="protein sequence ID" value="GII59012.1"/>
    <property type="molecule type" value="Genomic_DNA"/>
</dbReference>
<reference evidence="1" key="1">
    <citation type="submission" date="2021-01" db="EMBL/GenBank/DDBJ databases">
        <title>Whole genome shotgun sequence of Planotetraspora thailandica NBRC 104271.</title>
        <authorList>
            <person name="Komaki H."/>
            <person name="Tamura T."/>
        </authorList>
    </citation>
    <scope>NUCLEOTIDE SEQUENCE</scope>
    <source>
        <strain evidence="1">NBRC 104271</strain>
    </source>
</reference>
<comment type="caution">
    <text evidence="1">The sequence shown here is derived from an EMBL/GenBank/DDBJ whole genome shotgun (WGS) entry which is preliminary data.</text>
</comment>
<dbReference type="AlphaFoldDB" id="A0A8J4DFJ9"/>
<organism evidence="1 2">
    <name type="scientific">Planotetraspora thailandica</name>
    <dbReference type="NCBI Taxonomy" id="487172"/>
    <lineage>
        <taxon>Bacteria</taxon>
        <taxon>Bacillati</taxon>
        <taxon>Actinomycetota</taxon>
        <taxon>Actinomycetes</taxon>
        <taxon>Streptosporangiales</taxon>
        <taxon>Streptosporangiaceae</taxon>
        <taxon>Planotetraspora</taxon>
    </lineage>
</organism>
<name>A0A8J4DFJ9_9ACTN</name>
<evidence type="ECO:0000313" key="2">
    <source>
        <dbReference type="Proteomes" id="UP000605992"/>
    </source>
</evidence>
<dbReference type="Proteomes" id="UP000605992">
    <property type="component" value="Unassembled WGS sequence"/>
</dbReference>
<evidence type="ECO:0000313" key="1">
    <source>
        <dbReference type="EMBL" id="GII59012.1"/>
    </source>
</evidence>